<dbReference type="EMBL" id="FPHF01000040">
    <property type="protein sequence ID" value="SFV57301.1"/>
    <property type="molecule type" value="Genomic_DNA"/>
</dbReference>
<name>A0A1W1BV06_9ZZZZ</name>
<evidence type="ECO:0000313" key="1">
    <source>
        <dbReference type="EMBL" id="SFV57301.1"/>
    </source>
</evidence>
<reference evidence="1" key="1">
    <citation type="submission" date="2016-10" db="EMBL/GenBank/DDBJ databases">
        <authorList>
            <person name="de Groot N.N."/>
        </authorList>
    </citation>
    <scope>NUCLEOTIDE SEQUENCE</scope>
</reference>
<sequence>MLTAAIPVTDALLGQVAKKAMQKVAQKLAQQAIKHTVGLPDGVTWTQEPIRVGRDYVGQRERERIRASEKTKTAEKVGVNGAVIAGEGEETKSECGNSNKNKGDCAEKLVNEKYEKYEKFDTKRLENKSGHGIDNILSKDGKTVVIETKANTSQLNKWQKQGGKKYLKRQIGAMEDGLNGDGGRWKKFEGDADLEDALDELEELLDNNKIEYKICRVKLKDDPTGCYGKDGNGKCEADGEVDCEKSWDAPK</sequence>
<gene>
    <name evidence="1" type="ORF">MNB_SM-4-290</name>
</gene>
<accession>A0A1W1BV06</accession>
<protein>
    <submittedName>
        <fullName evidence="1">Uncharacterized protein</fullName>
    </submittedName>
</protein>
<proteinExistence type="predicted"/>
<dbReference type="AlphaFoldDB" id="A0A1W1BV06"/>
<organism evidence="1">
    <name type="scientific">hydrothermal vent metagenome</name>
    <dbReference type="NCBI Taxonomy" id="652676"/>
    <lineage>
        <taxon>unclassified sequences</taxon>
        <taxon>metagenomes</taxon>
        <taxon>ecological metagenomes</taxon>
    </lineage>
</organism>